<dbReference type="GO" id="GO:0003729">
    <property type="term" value="F:mRNA binding"/>
    <property type="evidence" value="ECO:0007669"/>
    <property type="project" value="TreeGrafter"/>
</dbReference>
<feature type="region of interest" description="Disordered" evidence="14">
    <location>
        <begin position="210"/>
        <end position="242"/>
    </location>
</feature>
<dbReference type="PROSITE" id="PS51366">
    <property type="entry name" value="MI"/>
    <property type="match status" value="1"/>
</dbReference>
<evidence type="ECO:0000256" key="7">
    <source>
        <dbReference type="ARBA" id="ARBA00022843"/>
    </source>
</evidence>
<keyword evidence="4" id="KW-1017">Isopeptide bond</keyword>
<evidence type="ECO:0000256" key="6">
    <source>
        <dbReference type="ARBA" id="ARBA00022553"/>
    </source>
</evidence>
<dbReference type="GO" id="GO:0016281">
    <property type="term" value="C:eukaryotic translation initiation factor 4F complex"/>
    <property type="evidence" value="ECO:0007669"/>
    <property type="project" value="TreeGrafter"/>
</dbReference>
<evidence type="ECO:0000256" key="8">
    <source>
        <dbReference type="ARBA" id="ARBA00022845"/>
    </source>
</evidence>
<dbReference type="CDD" id="cd11559">
    <property type="entry name" value="W2_eIF4G1_like"/>
    <property type="match status" value="1"/>
</dbReference>
<reference evidence="17" key="1">
    <citation type="journal article" date="2013" name="PLoS ONE">
        <title>Gene expression in gut symbiotic organ of stinkbug affected by extracellular bacterial symbiont.</title>
        <authorList>
            <person name="Futahashi R."/>
            <person name="Tanaka K."/>
            <person name="Tanahashi M."/>
            <person name="Nikoh N."/>
            <person name="Kikuchi Y."/>
            <person name="Lee B.L."/>
            <person name="Fukatsu T."/>
        </authorList>
    </citation>
    <scope>NUCLEOTIDE SEQUENCE</scope>
    <source>
        <tissue evidence="17">Midgut</tissue>
    </source>
</reference>
<proteinExistence type="evidence at transcript level"/>
<dbReference type="InterPro" id="IPR003891">
    <property type="entry name" value="Initiation_fac_eIF4g_MI"/>
</dbReference>
<dbReference type="InterPro" id="IPR003890">
    <property type="entry name" value="MIF4G-like_typ-3"/>
</dbReference>
<keyword evidence="2" id="KW-0488">Methylation</keyword>
<keyword evidence="9" id="KW-0648">Protein biosynthesis</keyword>
<evidence type="ECO:0000256" key="4">
    <source>
        <dbReference type="ARBA" id="ARBA00022499"/>
    </source>
</evidence>
<dbReference type="InterPro" id="IPR003307">
    <property type="entry name" value="W2_domain"/>
</dbReference>
<evidence type="ECO:0000256" key="5">
    <source>
        <dbReference type="ARBA" id="ARBA00022540"/>
    </source>
</evidence>
<evidence type="ECO:0000313" key="17">
    <source>
        <dbReference type="EMBL" id="BAN20922.1"/>
    </source>
</evidence>
<evidence type="ECO:0000256" key="13">
    <source>
        <dbReference type="ARBA" id="ARBA00046720"/>
    </source>
</evidence>
<organism evidence="17">
    <name type="scientific">Riptortus pedestris</name>
    <name type="common">Bean bug</name>
    <dbReference type="NCBI Taxonomy" id="329032"/>
    <lineage>
        <taxon>Eukaryota</taxon>
        <taxon>Metazoa</taxon>
        <taxon>Ecdysozoa</taxon>
        <taxon>Arthropoda</taxon>
        <taxon>Hexapoda</taxon>
        <taxon>Insecta</taxon>
        <taxon>Pterygota</taxon>
        <taxon>Neoptera</taxon>
        <taxon>Paraneoptera</taxon>
        <taxon>Hemiptera</taxon>
        <taxon>Heteroptera</taxon>
        <taxon>Panheteroptera</taxon>
        <taxon>Pentatomomorpha</taxon>
        <taxon>Coreoidea</taxon>
        <taxon>Alydidae</taxon>
        <taxon>Riptortus</taxon>
    </lineage>
</organism>
<dbReference type="Pfam" id="PF02020">
    <property type="entry name" value="W2"/>
    <property type="match status" value="1"/>
</dbReference>
<feature type="region of interest" description="Disordered" evidence="14">
    <location>
        <begin position="331"/>
        <end position="372"/>
    </location>
</feature>
<evidence type="ECO:0000256" key="1">
    <source>
        <dbReference type="ARBA" id="ARBA00005775"/>
    </source>
</evidence>
<evidence type="ECO:0000256" key="9">
    <source>
        <dbReference type="ARBA" id="ARBA00022917"/>
    </source>
</evidence>
<dbReference type="AlphaFoldDB" id="R4WSM1"/>
<dbReference type="GO" id="GO:0006417">
    <property type="term" value="P:regulation of translation"/>
    <property type="evidence" value="ECO:0007669"/>
    <property type="project" value="UniProtKB-KW"/>
</dbReference>
<evidence type="ECO:0000256" key="3">
    <source>
        <dbReference type="ARBA" id="ARBA00022491"/>
    </source>
</evidence>
<evidence type="ECO:0000259" key="16">
    <source>
        <dbReference type="PROSITE" id="PS51366"/>
    </source>
</evidence>
<feature type="compositionally biased region" description="Basic and acidic residues" evidence="14">
    <location>
        <begin position="169"/>
        <end position="180"/>
    </location>
</feature>
<dbReference type="Pfam" id="PF02847">
    <property type="entry name" value="MA3"/>
    <property type="match status" value="1"/>
</dbReference>
<evidence type="ECO:0000256" key="14">
    <source>
        <dbReference type="SAM" id="MobiDB-lite"/>
    </source>
</evidence>
<accession>R4WSM1</accession>
<dbReference type="SMART" id="SM00515">
    <property type="entry name" value="eIF5C"/>
    <property type="match status" value="1"/>
</dbReference>
<dbReference type="PANTHER" id="PTHR23253">
    <property type="entry name" value="EUKARYOTIC TRANSLATION INITIATION FACTOR 4 GAMMA"/>
    <property type="match status" value="1"/>
</dbReference>
<evidence type="ECO:0000256" key="11">
    <source>
        <dbReference type="ARBA" id="ARBA00037759"/>
    </source>
</evidence>
<feature type="region of interest" description="Disordered" evidence="14">
    <location>
        <begin position="155"/>
        <end position="193"/>
    </location>
</feature>
<comment type="function">
    <text evidence="11">Appears to play a role in the switch from cap-dependent to IRES-mediated translation during mitosis, apoptosis and viral infection. Cleaved by some caspases and viral proteases.</text>
</comment>
<keyword evidence="5 17" id="KW-0396">Initiation factor</keyword>
<sequence>MYARLCQRLCEEAPSTNAKDGSASAFRQLLLNSCKAEFDARADHKIDKRKSLGNIKFIGELCKLGIVNKRIMFSCMNQLIKRKSDVEEMAEDLECLCQILRTCGHVLDSDPARTLMDQYFDRMELIAQTGRLPVRIKFMLRDIIELRKSMWIPRKANNTEGPLPINQICDDRGPPIRGGERPPQQELFPRQLKKRSSGLDVVLSSSLSFPQHDKFNTPYNTNGFQGSYRDRGAQRQNHHQQQNNHFYQQNRYNNQHNNNNSNNVSNSKDIAPRFIKRMMTAHEQSSGNLEQVSLRPPAHSMLFKPPNTKPTSQLFPGRTPSLLSDPLASATLKPNPPIQTTKEVPILIKPAPTDKGKPKKEKTTKEEALKKSSSIAEDILSGGSLEEAVKSFSQLKVSDRLMPECLHTIISKSYDKTDNERETVMSFLTALKKDGVINANHFHEAFRNLLKTLPDLESTVPNIITYAAGFAKTAILNELLTIAQLGELTEDGAHFPLLLLSLEYLSKEIEKQKLIDLFNESKVNLINSLKECDRTKERLTAVLEERGLVFLEPLLLLEGELWAALEQDASAASLYRCAKEKIDAAYQSTPPFVSALVTVCLRYITQESMGKGVTNGAGQDSKAVQEKEKALLERFKSVLQAFLHEDINLQVTAVYALQVFCHSLKFPKGMLLRWFVNLYDLEIVEEEAFLKWREDVTDIYPGKGNALFQVNNWLTWLAEAESEEEEEDEGDN</sequence>
<dbReference type="PANTHER" id="PTHR23253:SF9">
    <property type="entry name" value="EUKARYOTIC TRANSLATION INITIATION FACTOR 4 GAMMA 2"/>
    <property type="match status" value="1"/>
</dbReference>
<feature type="compositionally biased region" description="Basic and acidic residues" evidence="14">
    <location>
        <begin position="352"/>
        <end position="370"/>
    </location>
</feature>
<feature type="domain" description="MI" evidence="16">
    <location>
        <begin position="367"/>
        <end position="490"/>
    </location>
</feature>
<evidence type="ECO:0000256" key="12">
    <source>
        <dbReference type="ARBA" id="ARBA00040449"/>
    </source>
</evidence>
<comment type="similarity">
    <text evidence="1">Belongs to the eukaryotic initiation factor 4G family.</text>
</comment>
<keyword evidence="7" id="KW-0832">Ubl conjugation</keyword>
<dbReference type="Pfam" id="PF02854">
    <property type="entry name" value="MIF4G"/>
    <property type="match status" value="1"/>
</dbReference>
<dbReference type="EMBL" id="AK417707">
    <property type="protein sequence ID" value="BAN20922.1"/>
    <property type="molecule type" value="mRNA"/>
</dbReference>
<evidence type="ECO:0000256" key="2">
    <source>
        <dbReference type="ARBA" id="ARBA00022481"/>
    </source>
</evidence>
<dbReference type="GO" id="GO:0003743">
    <property type="term" value="F:translation initiation factor activity"/>
    <property type="evidence" value="ECO:0007669"/>
    <property type="project" value="UniProtKB-KW"/>
</dbReference>
<dbReference type="PROSITE" id="PS51363">
    <property type="entry name" value="W2"/>
    <property type="match status" value="1"/>
</dbReference>
<keyword evidence="6" id="KW-0597">Phosphoprotein</keyword>
<dbReference type="InterPro" id="IPR016024">
    <property type="entry name" value="ARM-type_fold"/>
</dbReference>
<dbReference type="SUPFAM" id="SSF48371">
    <property type="entry name" value="ARM repeat"/>
    <property type="match status" value="3"/>
</dbReference>
<keyword evidence="3" id="KW-0678">Repressor</keyword>
<keyword evidence="10" id="KW-0007">Acetylation</keyword>
<dbReference type="SMART" id="SM00543">
    <property type="entry name" value="MIF4G"/>
    <property type="match status" value="1"/>
</dbReference>
<evidence type="ECO:0000256" key="10">
    <source>
        <dbReference type="ARBA" id="ARBA00022990"/>
    </source>
</evidence>
<feature type="domain" description="W2" evidence="15">
    <location>
        <begin position="544"/>
        <end position="727"/>
    </location>
</feature>
<protein>
    <recommendedName>
        <fullName evidence="12">Eukaryotic translation initiation factor 4 gamma 2</fullName>
    </recommendedName>
</protein>
<comment type="subunit">
    <text evidence="13">Interacts with the serine/threonine protein kinases MKNK1 and MKNK2. Binds EIF4A and EIF3. Interacts with MIF4GD. Interacts with DAZAP2.</text>
</comment>
<dbReference type="Gene3D" id="1.25.40.180">
    <property type="match status" value="3"/>
</dbReference>
<keyword evidence="8" id="KW-0810">Translation regulation</keyword>
<evidence type="ECO:0000259" key="15">
    <source>
        <dbReference type="PROSITE" id="PS51363"/>
    </source>
</evidence>
<dbReference type="SMART" id="SM00544">
    <property type="entry name" value="MA3"/>
    <property type="match status" value="1"/>
</dbReference>
<name>R4WSM1_RIPPE</name>